<evidence type="ECO:0000313" key="1">
    <source>
        <dbReference type="EMBL" id="KAG6373957.1"/>
    </source>
</evidence>
<dbReference type="AlphaFoldDB" id="A0A8I2YMQ3"/>
<sequence>MLAQFFTGFQELTSWSFSMLMGGPLPENRGKVEACSLHVGMTNLGSTFFNNGIMRPYKEFLNCVPASTSTGYNESIVPSHEASWTPPLTLDSPVIATIPGAFPPIMPDDLPVITTSPDTHTYNYCPQTAIDPLDQFLAKYPPGCAATSPLIPQYVQRDWQQSGHI</sequence>
<protein>
    <submittedName>
        <fullName evidence="1">Uncharacterized protein</fullName>
    </submittedName>
</protein>
<proteinExistence type="predicted"/>
<dbReference type="OrthoDB" id="2677857at2759"/>
<gene>
    <name evidence="1" type="ORF">JVT61DRAFT_6122</name>
</gene>
<organism evidence="1 2">
    <name type="scientific">Boletus reticuloceps</name>
    <dbReference type="NCBI Taxonomy" id="495285"/>
    <lineage>
        <taxon>Eukaryota</taxon>
        <taxon>Fungi</taxon>
        <taxon>Dikarya</taxon>
        <taxon>Basidiomycota</taxon>
        <taxon>Agaricomycotina</taxon>
        <taxon>Agaricomycetes</taxon>
        <taxon>Agaricomycetidae</taxon>
        <taxon>Boletales</taxon>
        <taxon>Boletineae</taxon>
        <taxon>Boletaceae</taxon>
        <taxon>Boletoideae</taxon>
        <taxon>Boletus</taxon>
    </lineage>
</organism>
<keyword evidence="2" id="KW-1185">Reference proteome</keyword>
<accession>A0A8I2YMQ3</accession>
<dbReference type="Proteomes" id="UP000683000">
    <property type="component" value="Unassembled WGS sequence"/>
</dbReference>
<reference evidence="1" key="1">
    <citation type="submission" date="2021-03" db="EMBL/GenBank/DDBJ databases">
        <title>Evolutionary innovations through gain and loss of genes in the ectomycorrhizal Boletales.</title>
        <authorList>
            <person name="Wu G."/>
            <person name="Miyauchi S."/>
            <person name="Morin E."/>
            <person name="Yang Z.-L."/>
            <person name="Xu J."/>
            <person name="Martin F.M."/>
        </authorList>
    </citation>
    <scope>NUCLEOTIDE SEQUENCE</scope>
    <source>
        <strain evidence="1">BR01</strain>
    </source>
</reference>
<comment type="caution">
    <text evidence="1">The sequence shown here is derived from an EMBL/GenBank/DDBJ whole genome shotgun (WGS) entry which is preliminary data.</text>
</comment>
<dbReference type="EMBL" id="JAGFBS010000020">
    <property type="protein sequence ID" value="KAG6373957.1"/>
    <property type="molecule type" value="Genomic_DNA"/>
</dbReference>
<evidence type="ECO:0000313" key="2">
    <source>
        <dbReference type="Proteomes" id="UP000683000"/>
    </source>
</evidence>
<name>A0A8I2YMQ3_9AGAM</name>